<protein>
    <recommendedName>
        <fullName evidence="1">site-specific DNA-methyltransferase (adenine-specific)</fullName>
        <ecNumber evidence="1">2.1.1.72</ecNumber>
    </recommendedName>
</protein>
<dbReference type="SUPFAM" id="SSF53335">
    <property type="entry name" value="S-adenosyl-L-methionine-dependent methyltransferases"/>
    <property type="match status" value="1"/>
</dbReference>
<dbReference type="GO" id="GO:0032259">
    <property type="term" value="P:methylation"/>
    <property type="evidence" value="ECO:0007669"/>
    <property type="project" value="UniProtKB-KW"/>
</dbReference>
<dbReference type="GO" id="GO:0006304">
    <property type="term" value="P:DNA modification"/>
    <property type="evidence" value="ECO:0007669"/>
    <property type="project" value="InterPro"/>
</dbReference>
<evidence type="ECO:0000256" key="5">
    <source>
        <dbReference type="ARBA" id="ARBA00047942"/>
    </source>
</evidence>
<evidence type="ECO:0000259" key="6">
    <source>
        <dbReference type="Pfam" id="PF07669"/>
    </source>
</evidence>
<dbReference type="PRINTS" id="PR00507">
    <property type="entry name" value="N12N6MTFRASE"/>
</dbReference>
<keyword evidence="9" id="KW-1185">Reference proteome</keyword>
<dbReference type="GO" id="GO:0009007">
    <property type="term" value="F:site-specific DNA-methyltransferase (adenine-specific) activity"/>
    <property type="evidence" value="ECO:0007669"/>
    <property type="project" value="UniProtKB-EC"/>
</dbReference>
<reference evidence="8" key="3">
    <citation type="submission" date="2020-11" db="EMBL/GenBank/DDBJ databases">
        <title>Intraspecies plasmid and genomic variation of Mycobacterium kubicae revealed by the complete genome sequences of two clinical isolates.</title>
        <authorList>
            <person name="Hendrix J.R."/>
            <person name="Epperson L.E."/>
            <person name="Honda J.R."/>
            <person name="Strong M."/>
        </authorList>
    </citation>
    <scope>NUCLEOTIDE SEQUENCE</scope>
    <source>
        <strain evidence="8">JCM 13573</strain>
    </source>
</reference>
<reference evidence="7" key="2">
    <citation type="submission" date="2020-02" db="EMBL/GenBank/DDBJ databases">
        <authorList>
            <person name="Matsumoto Y."/>
            <person name="Kinjo T."/>
            <person name="Motooka D."/>
            <person name="Nabeya D."/>
            <person name="Jung N."/>
            <person name="Uechi K."/>
            <person name="Horii T."/>
            <person name="Iida T."/>
            <person name="Fujita J."/>
            <person name="Nakamura S."/>
        </authorList>
    </citation>
    <scope>NUCLEOTIDE SEQUENCE</scope>
    <source>
        <strain evidence="7">JCM 13573</strain>
    </source>
</reference>
<gene>
    <name evidence="8" type="primary">pglX</name>
    <name evidence="8" type="ORF">I2456_20920</name>
    <name evidence="7" type="ORF">MKUB_45850</name>
</gene>
<dbReference type="Proteomes" id="UP000465306">
    <property type="component" value="Unassembled WGS sequence"/>
</dbReference>
<keyword evidence="3" id="KW-0808">Transferase</keyword>
<dbReference type="AlphaFoldDB" id="A0AAX1J916"/>
<sequence>METAPLKSFATWARTALIREVTARIAVVLGPASPERVEQPKAVAALEQAVNTAGGGDKGRSAVADRVAYTWFNRIIALRFMDSNGCTGIGVVSPPVGVGAGQPEILAEAKRGNIDSEVVSQKTRDAITGLLNGTRRSDDPQGEAYALLLTEYCRRWNRAMPFMFEREGDFTELLIPANLLADDSVLNRAVHVLTKDVCQDVEVIGWLYQFYISERKAEVFAGIKKGRKVDASGIPAATELFTPHWIVRYLVENSLGRLWMLNRPTSRLVDQMEYYIEPVDEETDFLRITSPEELTVIDPACGSGHMLTYAFDLLYAMYEEEGYSPSEIPGLILTNNLYGTEIDPRAGALAAFAVTMKARAKQRTFFSKRVEPNICAIEPISFRPDELDFLVTPGGDGLAEVVFWNQFTKAETLGSLIRPNDAVTARLARHLETLHDGGDLLKADVIERAKRVLAQAEYLTRRYSVMVANPPYMGSRNMQASLKLELEKAYPDGKSDLYAAFIFRGLDLLDSGGVLAMITMQSWMFLKSYENLRRHILSSGRISSMLHLGARAFQTIGGEVVSTTTFTISKGPNHNRGVFVRLVDLSSQLTKSDGAKHAIGLRSASPRVHYLSGIDFDHFPGSIIAYWLPKSLRDLFVKCKALREIADPRKGLDTGNNDRFIRYWWEVGSQHSSYDRTDLKSAEESGAKWFPYNKGGDSRKWYGNHLFVVNWAHNGLEIREFGTEAGGTPRSAIRNPSYYFSPSISWSDVGGLAFRSYPQGFIHDNKGPSVFSADARITASLLAYLNSPLAAELLSAIAPTMSTQVGDVAILPARQADTFTDLTNTLVEVSRSDWDSFETSWNFKAFPLVCGVREAALSALVAEHLRRWEQFSRKQQALESKSNELVAALYGVMGEIDTEVTLDRVSLGRNAAFIYGPGLSEGECSKRSTCELIKELISYAVGCMFGRYSLDEPGLILADRSTTLQDYLTKVPAPTFTPDADNVLPVVDGDWFEDDIVAGFRRFLRVAFGEQHFEENLRFVADSLGVKDIRDYFLKSFYKDHVQRYKKRPIYWLFSSPKGSFNALIYMHRYTPSTVSTVLNEYLREFNAKLESSLQHQERLAAGGGTSRQQAAAQKEADRLRKVLLELDEYEHDVLYPLASQQISIDLDDGVKVNYPKFGAALKKIPGLEASE</sequence>
<dbReference type="InterPro" id="IPR050953">
    <property type="entry name" value="N4_N6_ade-DNA_methylase"/>
</dbReference>
<dbReference type="EC" id="2.1.1.72" evidence="1"/>
<dbReference type="KEGG" id="mku:I2456_20920"/>
<accession>A0AAX1J916</accession>
<keyword evidence="2" id="KW-0489">Methyltransferase</keyword>
<evidence type="ECO:0000313" key="7">
    <source>
        <dbReference type="EMBL" id="GFG67095.1"/>
    </source>
</evidence>
<dbReference type="Pfam" id="PF07669">
    <property type="entry name" value="Eco57I"/>
    <property type="match status" value="1"/>
</dbReference>
<dbReference type="NCBIfam" id="NF033452">
    <property type="entry name" value="BREX_1_MTaseX"/>
    <property type="match status" value="1"/>
</dbReference>
<dbReference type="Gene3D" id="3.40.50.150">
    <property type="entry name" value="Vaccinia Virus protein VP39"/>
    <property type="match status" value="1"/>
</dbReference>
<evidence type="ECO:0000256" key="1">
    <source>
        <dbReference type="ARBA" id="ARBA00011900"/>
    </source>
</evidence>
<dbReference type="InterPro" id="IPR047939">
    <property type="entry name" value="BREX_1_PglX"/>
</dbReference>
<evidence type="ECO:0000256" key="4">
    <source>
        <dbReference type="ARBA" id="ARBA00022691"/>
    </source>
</evidence>
<dbReference type="PANTHER" id="PTHR33841">
    <property type="entry name" value="DNA METHYLTRANSFERASE YEEA-RELATED"/>
    <property type="match status" value="1"/>
</dbReference>
<feature type="domain" description="Type II methyltransferase M.TaqI-like" evidence="6">
    <location>
        <begin position="335"/>
        <end position="550"/>
    </location>
</feature>
<comment type="catalytic activity">
    <reaction evidence="5">
        <text>a 2'-deoxyadenosine in DNA + S-adenosyl-L-methionine = an N(6)-methyl-2'-deoxyadenosine in DNA + S-adenosyl-L-homocysteine + H(+)</text>
        <dbReference type="Rhea" id="RHEA:15197"/>
        <dbReference type="Rhea" id="RHEA-COMP:12418"/>
        <dbReference type="Rhea" id="RHEA-COMP:12419"/>
        <dbReference type="ChEBI" id="CHEBI:15378"/>
        <dbReference type="ChEBI" id="CHEBI:57856"/>
        <dbReference type="ChEBI" id="CHEBI:59789"/>
        <dbReference type="ChEBI" id="CHEBI:90615"/>
        <dbReference type="ChEBI" id="CHEBI:90616"/>
        <dbReference type="EC" id="2.1.1.72"/>
    </reaction>
</comment>
<evidence type="ECO:0000256" key="2">
    <source>
        <dbReference type="ARBA" id="ARBA00022603"/>
    </source>
</evidence>
<evidence type="ECO:0000313" key="8">
    <source>
        <dbReference type="EMBL" id="QPI36884.1"/>
    </source>
</evidence>
<keyword evidence="4" id="KW-0949">S-adenosyl-L-methionine</keyword>
<dbReference type="Proteomes" id="UP000663583">
    <property type="component" value="Chromosome"/>
</dbReference>
<dbReference type="GO" id="GO:0003676">
    <property type="term" value="F:nucleic acid binding"/>
    <property type="evidence" value="ECO:0007669"/>
    <property type="project" value="InterPro"/>
</dbReference>
<dbReference type="InterPro" id="IPR011639">
    <property type="entry name" value="MethylTrfase_TaqI-like_dom"/>
</dbReference>
<evidence type="ECO:0000256" key="3">
    <source>
        <dbReference type="ARBA" id="ARBA00022679"/>
    </source>
</evidence>
<proteinExistence type="predicted"/>
<dbReference type="PANTHER" id="PTHR33841:SF1">
    <property type="entry name" value="DNA METHYLTRANSFERASE A"/>
    <property type="match status" value="1"/>
</dbReference>
<name>A0AAX1J916_9MYCO</name>
<dbReference type="InterPro" id="IPR029063">
    <property type="entry name" value="SAM-dependent_MTases_sf"/>
</dbReference>
<dbReference type="PROSITE" id="PS00092">
    <property type="entry name" value="N6_MTASE"/>
    <property type="match status" value="1"/>
</dbReference>
<dbReference type="InterPro" id="IPR002052">
    <property type="entry name" value="DNA_methylase_N6_adenine_CS"/>
</dbReference>
<evidence type="ECO:0000313" key="9">
    <source>
        <dbReference type="Proteomes" id="UP000465306"/>
    </source>
</evidence>
<reference evidence="7 9" key="1">
    <citation type="journal article" date="2019" name="Emerg. Microbes Infect.">
        <title>Comprehensive subspecies identification of 175 nontuberculous mycobacteria species based on 7547 genomic profiles.</title>
        <authorList>
            <person name="Matsumoto Y."/>
            <person name="Kinjo T."/>
            <person name="Motooka D."/>
            <person name="Nabeya D."/>
            <person name="Jung N."/>
            <person name="Uechi K."/>
            <person name="Horii T."/>
            <person name="Iida T."/>
            <person name="Fujita J."/>
            <person name="Nakamura S."/>
        </authorList>
    </citation>
    <scope>NUCLEOTIDE SEQUENCE [LARGE SCALE GENOMIC DNA]</scope>
    <source>
        <strain evidence="7 9">JCM 13573</strain>
    </source>
</reference>
<dbReference type="EMBL" id="BLKU01000005">
    <property type="protein sequence ID" value="GFG67095.1"/>
    <property type="molecule type" value="Genomic_DNA"/>
</dbReference>
<dbReference type="RefSeq" id="WP_085074003.1">
    <property type="nucleotide sequence ID" value="NZ_BLKU01000005.1"/>
</dbReference>
<organism evidence="8 10">
    <name type="scientific">Mycobacterium kubicae</name>
    <dbReference type="NCBI Taxonomy" id="120959"/>
    <lineage>
        <taxon>Bacteria</taxon>
        <taxon>Bacillati</taxon>
        <taxon>Actinomycetota</taxon>
        <taxon>Actinomycetes</taxon>
        <taxon>Mycobacteriales</taxon>
        <taxon>Mycobacteriaceae</taxon>
        <taxon>Mycobacterium</taxon>
        <taxon>Mycobacterium simiae complex</taxon>
    </lineage>
</organism>
<evidence type="ECO:0000313" key="10">
    <source>
        <dbReference type="Proteomes" id="UP000663583"/>
    </source>
</evidence>
<dbReference type="EMBL" id="CP065047">
    <property type="protein sequence ID" value="QPI36884.1"/>
    <property type="molecule type" value="Genomic_DNA"/>
</dbReference>
<dbReference type="REBASE" id="477711">
    <property type="entry name" value="M.Mku13573ORF20920P"/>
</dbReference>